<sequence length="81" mass="9083">MHSLVVILNYADASLRPVESNHRAGVGNIKVFKPNQGARIPAGWSLALFYFQLIPQHLQKGMNQKRTVRVTGDTRQLNGQK</sequence>
<dbReference type="EMBL" id="JAPFFM010000007">
    <property type="protein sequence ID" value="KAJ6757818.1"/>
    <property type="molecule type" value="Genomic_DNA"/>
</dbReference>
<comment type="caution">
    <text evidence="1">The sequence shown here is derived from an EMBL/GenBank/DDBJ whole genome shotgun (WGS) entry which is preliminary data.</text>
</comment>
<evidence type="ECO:0000313" key="2">
    <source>
        <dbReference type="Proteomes" id="UP001151752"/>
    </source>
</evidence>
<organism evidence="1 2">
    <name type="scientific">Salix koriyanagi</name>
    <dbReference type="NCBI Taxonomy" id="2511006"/>
    <lineage>
        <taxon>Eukaryota</taxon>
        <taxon>Viridiplantae</taxon>
        <taxon>Streptophyta</taxon>
        <taxon>Embryophyta</taxon>
        <taxon>Tracheophyta</taxon>
        <taxon>Spermatophyta</taxon>
        <taxon>Magnoliopsida</taxon>
        <taxon>eudicotyledons</taxon>
        <taxon>Gunneridae</taxon>
        <taxon>Pentapetalae</taxon>
        <taxon>rosids</taxon>
        <taxon>fabids</taxon>
        <taxon>Malpighiales</taxon>
        <taxon>Salicaceae</taxon>
        <taxon>Saliceae</taxon>
        <taxon>Salix</taxon>
    </lineage>
</organism>
<keyword evidence="2" id="KW-1185">Reference proteome</keyword>
<gene>
    <name evidence="1" type="ORF">OIU74_026986</name>
</gene>
<reference evidence="1" key="2">
    <citation type="journal article" date="2023" name="Int. J. Mol. Sci.">
        <title>De Novo Assembly and Annotation of 11 Diverse Shrub Willow (Salix) Genomes Reveals Novel Gene Organization in Sex-Linked Regions.</title>
        <authorList>
            <person name="Hyden B."/>
            <person name="Feng K."/>
            <person name="Yates T.B."/>
            <person name="Jawdy S."/>
            <person name="Cereghino C."/>
            <person name="Smart L.B."/>
            <person name="Muchero W."/>
        </authorList>
    </citation>
    <scope>NUCLEOTIDE SEQUENCE</scope>
    <source>
        <tissue evidence="1">Shoot tip</tissue>
    </source>
</reference>
<name>A0A9Q0W061_9ROSI</name>
<dbReference type="Proteomes" id="UP001151752">
    <property type="component" value="Chromosome 13"/>
</dbReference>
<proteinExistence type="predicted"/>
<accession>A0A9Q0W061</accession>
<evidence type="ECO:0000313" key="1">
    <source>
        <dbReference type="EMBL" id="KAJ6757818.1"/>
    </source>
</evidence>
<protein>
    <submittedName>
        <fullName evidence="1">Uncharacterized protein</fullName>
    </submittedName>
</protein>
<dbReference type="AlphaFoldDB" id="A0A9Q0W061"/>
<reference evidence="1" key="1">
    <citation type="submission" date="2022-11" db="EMBL/GenBank/DDBJ databases">
        <authorList>
            <person name="Hyden B.L."/>
            <person name="Feng K."/>
            <person name="Yates T."/>
            <person name="Jawdy S."/>
            <person name="Smart L.B."/>
            <person name="Muchero W."/>
        </authorList>
    </citation>
    <scope>NUCLEOTIDE SEQUENCE</scope>
    <source>
        <tissue evidence="1">Shoot tip</tissue>
    </source>
</reference>